<dbReference type="InParanoid" id="A0A1Y2B330"/>
<keyword evidence="4" id="KW-1133">Transmembrane helix</keyword>
<dbReference type="STRING" id="71784.A0A1Y2B330"/>
<keyword evidence="3" id="KW-0677">Repeat</keyword>
<dbReference type="Proteomes" id="UP000193986">
    <property type="component" value="Unassembled WGS sequence"/>
</dbReference>
<evidence type="ECO:0000256" key="4">
    <source>
        <dbReference type="ARBA" id="ARBA00022989"/>
    </source>
</evidence>
<dbReference type="SUPFAM" id="SSF103506">
    <property type="entry name" value="Mitochondrial carrier"/>
    <property type="match status" value="1"/>
</dbReference>
<proteinExistence type="predicted"/>
<dbReference type="Pfam" id="PF00153">
    <property type="entry name" value="Mito_carr"/>
    <property type="match status" value="1"/>
</dbReference>
<organism evidence="6 7">
    <name type="scientific">Naematelia encephala</name>
    <dbReference type="NCBI Taxonomy" id="71784"/>
    <lineage>
        <taxon>Eukaryota</taxon>
        <taxon>Fungi</taxon>
        <taxon>Dikarya</taxon>
        <taxon>Basidiomycota</taxon>
        <taxon>Agaricomycotina</taxon>
        <taxon>Tremellomycetes</taxon>
        <taxon>Tremellales</taxon>
        <taxon>Naemateliaceae</taxon>
        <taxon>Naematelia</taxon>
    </lineage>
</organism>
<evidence type="ECO:0000256" key="2">
    <source>
        <dbReference type="ARBA" id="ARBA00022692"/>
    </source>
</evidence>
<comment type="caution">
    <text evidence="6">The sequence shown here is derived from an EMBL/GenBank/DDBJ whole genome shotgun (WGS) entry which is preliminary data.</text>
</comment>
<gene>
    <name evidence="6" type="ORF">BCR39DRAFT_532778</name>
</gene>
<dbReference type="FunCoup" id="A0A1Y2B330">
    <property type="interactions" value="27"/>
</dbReference>
<sequence length="473" mass="52095">MASSSTRPASVRGLYTPPTEEWVFLPPSSPVPSHSTSPTPMHLPTPFSTMPDDDDLASLNTGLYGPLQLFAAEYFTTAIGMPFEVGKTLLQVEYRPRKRFAPVEDDLPDGRDWGAEDDELSNPEEADVYFSDRVTAPAAPLEPLETNLEPDASGYFPDLHPSYLLKDDPDISRGNGVWGMIRRIRYTPSEGLPGLWKGQLVTTLHSMLSNILQPQVHTFLLLLAPSHLAHAADIPLTAFPSPGIPLALGLASHLLTHFVLSPLEIIRTRLIVMPSTGPGSSSSVQLFRRMVDEEGGFSTMYFHPNLLIPTLLEHTIRPLLTLSIPLLLERQFGISPELNPITYSLCDLSLGLASLIVILPIETVRRRMQLQSRSKPGINLGVIKPTLRSRSIVKLRERDYVGVVEAIWRIITEETGVRRKRVMTERDEGGVFAGIRQLYRGFGMAATAHLTVFGLGLVSQSLGGGLDGGWKEI</sequence>
<accession>A0A1Y2B330</accession>
<dbReference type="OrthoDB" id="77989at2759"/>
<comment type="subcellular location">
    <subcellularLocation>
        <location evidence="1">Membrane</location>
        <topology evidence="1">Multi-pass membrane protein</topology>
    </subcellularLocation>
</comment>
<name>A0A1Y2B330_9TREE</name>
<reference evidence="6 7" key="1">
    <citation type="submission" date="2016-07" db="EMBL/GenBank/DDBJ databases">
        <title>Pervasive Adenine N6-methylation of Active Genes in Fungi.</title>
        <authorList>
            <consortium name="DOE Joint Genome Institute"/>
            <person name="Mondo S.J."/>
            <person name="Dannebaum R.O."/>
            <person name="Kuo R.C."/>
            <person name="Labutti K."/>
            <person name="Haridas S."/>
            <person name="Kuo A."/>
            <person name="Salamov A."/>
            <person name="Ahrendt S.R."/>
            <person name="Lipzen A."/>
            <person name="Sullivan W."/>
            <person name="Andreopoulos W.B."/>
            <person name="Clum A."/>
            <person name="Lindquist E."/>
            <person name="Daum C."/>
            <person name="Ramamoorthy G.K."/>
            <person name="Gryganskyi A."/>
            <person name="Culley D."/>
            <person name="Magnuson J.K."/>
            <person name="James T.Y."/>
            <person name="O'Malley M.A."/>
            <person name="Stajich J.E."/>
            <person name="Spatafora J.W."/>
            <person name="Visel A."/>
            <person name="Grigoriev I.V."/>
        </authorList>
    </citation>
    <scope>NUCLEOTIDE SEQUENCE [LARGE SCALE GENOMIC DNA]</scope>
    <source>
        <strain evidence="6 7">68-887.2</strain>
    </source>
</reference>
<dbReference type="AlphaFoldDB" id="A0A1Y2B330"/>
<keyword evidence="2" id="KW-0812">Transmembrane</keyword>
<dbReference type="PANTHER" id="PTHR24089">
    <property type="entry name" value="SOLUTE CARRIER FAMILY 25"/>
    <property type="match status" value="1"/>
</dbReference>
<protein>
    <submittedName>
        <fullName evidence="6">Mitochondrial carrier domain-containing protein</fullName>
    </submittedName>
</protein>
<evidence type="ECO:0000313" key="7">
    <source>
        <dbReference type="Proteomes" id="UP000193986"/>
    </source>
</evidence>
<evidence type="ECO:0000256" key="5">
    <source>
        <dbReference type="ARBA" id="ARBA00023136"/>
    </source>
</evidence>
<dbReference type="InterPro" id="IPR018108">
    <property type="entry name" value="MCP_transmembrane"/>
</dbReference>
<evidence type="ECO:0000313" key="6">
    <source>
        <dbReference type="EMBL" id="ORY29136.1"/>
    </source>
</evidence>
<dbReference type="InterPro" id="IPR023395">
    <property type="entry name" value="MCP_dom_sf"/>
</dbReference>
<dbReference type="Gene3D" id="1.50.40.10">
    <property type="entry name" value="Mitochondrial carrier domain"/>
    <property type="match status" value="1"/>
</dbReference>
<keyword evidence="7" id="KW-1185">Reference proteome</keyword>
<evidence type="ECO:0000256" key="1">
    <source>
        <dbReference type="ARBA" id="ARBA00004141"/>
    </source>
</evidence>
<dbReference type="EMBL" id="MCFC01000027">
    <property type="protein sequence ID" value="ORY29136.1"/>
    <property type="molecule type" value="Genomic_DNA"/>
</dbReference>
<dbReference type="GO" id="GO:0016020">
    <property type="term" value="C:membrane"/>
    <property type="evidence" value="ECO:0007669"/>
    <property type="project" value="UniProtKB-SubCell"/>
</dbReference>
<evidence type="ECO:0000256" key="3">
    <source>
        <dbReference type="ARBA" id="ARBA00022737"/>
    </source>
</evidence>
<keyword evidence="5" id="KW-0472">Membrane</keyword>